<reference evidence="4 5" key="1">
    <citation type="journal article" date="2017" name="Genome Announc.">
        <title>Genome sequence of the saprophytic ascomycete Epicoccum nigrum ICMP 19927 strain isolated from New Zealand.</title>
        <authorList>
            <person name="Fokin M."/>
            <person name="Fleetwood D."/>
            <person name="Weir B.S."/>
            <person name="Villas-Boas S.G."/>
        </authorList>
    </citation>
    <scope>NUCLEOTIDE SEQUENCE [LARGE SCALE GENOMIC DNA]</scope>
    <source>
        <strain evidence="4 5">ICMP 19927</strain>
    </source>
</reference>
<evidence type="ECO:0000256" key="1">
    <source>
        <dbReference type="ARBA" id="ARBA00005655"/>
    </source>
</evidence>
<evidence type="ECO:0000256" key="2">
    <source>
        <dbReference type="SAM" id="MobiDB-lite"/>
    </source>
</evidence>
<dbReference type="PANTHER" id="PTHR12375">
    <property type="entry name" value="RNA-BINDING PROTEIN LUC7-RELATED"/>
    <property type="match status" value="1"/>
</dbReference>
<proteinExistence type="inferred from homology"/>
<name>A0A1Y2LKZ0_EPING</name>
<dbReference type="EMBL" id="KZ107864">
    <property type="protein sequence ID" value="OSS43538.1"/>
    <property type="molecule type" value="Genomic_DNA"/>
</dbReference>
<feature type="compositionally biased region" description="Pro residues" evidence="2">
    <location>
        <begin position="46"/>
        <end position="56"/>
    </location>
</feature>
<dbReference type="GO" id="GO:0003729">
    <property type="term" value="F:mRNA binding"/>
    <property type="evidence" value="ECO:0007669"/>
    <property type="project" value="InterPro"/>
</dbReference>
<dbReference type="GO" id="GO:0005685">
    <property type="term" value="C:U1 snRNP"/>
    <property type="evidence" value="ECO:0007669"/>
    <property type="project" value="InterPro"/>
</dbReference>
<dbReference type="GO" id="GO:0006376">
    <property type="term" value="P:mRNA splice site recognition"/>
    <property type="evidence" value="ECO:0007669"/>
    <property type="project" value="InterPro"/>
</dbReference>
<comment type="similarity">
    <text evidence="1">Belongs to the Luc7 family.</text>
</comment>
<dbReference type="Proteomes" id="UP000193240">
    <property type="component" value="Unassembled WGS sequence"/>
</dbReference>
<gene>
    <name evidence="4" type="ORF">B5807_11898</name>
</gene>
<keyword evidence="3" id="KW-0472">Membrane</keyword>
<evidence type="ECO:0000256" key="3">
    <source>
        <dbReference type="SAM" id="Phobius"/>
    </source>
</evidence>
<evidence type="ECO:0000313" key="4">
    <source>
        <dbReference type="EMBL" id="OSS43538.1"/>
    </source>
</evidence>
<feature type="compositionally biased region" description="Pro residues" evidence="2">
    <location>
        <begin position="240"/>
        <end position="256"/>
    </location>
</feature>
<feature type="region of interest" description="Disordered" evidence="2">
    <location>
        <begin position="41"/>
        <end position="61"/>
    </location>
</feature>
<feature type="transmembrane region" description="Helical" evidence="3">
    <location>
        <begin position="173"/>
        <end position="194"/>
    </location>
</feature>
<protein>
    <submittedName>
        <fullName evidence="4">Uncharacterized protein</fullName>
    </submittedName>
</protein>
<evidence type="ECO:0000313" key="5">
    <source>
        <dbReference type="Proteomes" id="UP000193240"/>
    </source>
</evidence>
<dbReference type="InterPro" id="IPR004882">
    <property type="entry name" value="Luc7-rel"/>
</dbReference>
<feature type="transmembrane region" description="Helical" evidence="3">
    <location>
        <begin position="12"/>
        <end position="34"/>
    </location>
</feature>
<dbReference type="InParanoid" id="A0A1Y2LKZ0"/>
<keyword evidence="5" id="KW-1185">Reference proteome</keyword>
<dbReference type="Pfam" id="PF03194">
    <property type="entry name" value="LUC7"/>
    <property type="match status" value="1"/>
</dbReference>
<dbReference type="STRING" id="105696.A0A1Y2LKZ0"/>
<keyword evidence="3" id="KW-1133">Transmembrane helix</keyword>
<keyword evidence="3" id="KW-0812">Transmembrane</keyword>
<dbReference type="AlphaFoldDB" id="A0A1Y2LKZ0"/>
<feature type="region of interest" description="Disordered" evidence="2">
    <location>
        <begin position="226"/>
        <end position="256"/>
    </location>
</feature>
<sequence>MLHEGSIKIVAINYGTLIAFLCGVAFGLFIAAWARNPTRGTDPVPEAAPGPEPEPGPAGGFALRYPQLDGTDQRAPQLAIKDPKVCRSYLVGDCPHDLFTNTKNELGPCPKVHNEALKTEYQEADAEQKRMWLLRIAYQVPLLTLQEQKDITLKHLHQHAVKASIRMVEFPPLVIAGFVLCGIVVGLVVGYYVMKPHRRLRSPQGRQTAIFLESLRTTARVERGEDVEADAGVGGHRLPAAPPPAYSPSPPPAYFQ</sequence>
<accession>A0A1Y2LKZ0</accession>
<organism evidence="4 5">
    <name type="scientific">Epicoccum nigrum</name>
    <name type="common">Soil fungus</name>
    <name type="synonym">Epicoccum purpurascens</name>
    <dbReference type="NCBI Taxonomy" id="105696"/>
    <lineage>
        <taxon>Eukaryota</taxon>
        <taxon>Fungi</taxon>
        <taxon>Dikarya</taxon>
        <taxon>Ascomycota</taxon>
        <taxon>Pezizomycotina</taxon>
        <taxon>Dothideomycetes</taxon>
        <taxon>Pleosporomycetidae</taxon>
        <taxon>Pleosporales</taxon>
        <taxon>Pleosporineae</taxon>
        <taxon>Didymellaceae</taxon>
        <taxon>Epicoccum</taxon>
    </lineage>
</organism>